<keyword evidence="2" id="KW-0614">Plasmid</keyword>
<feature type="chain" id="PRO_5037110330" description="Lipoprotein" evidence="1">
    <location>
        <begin position="25"/>
        <end position="225"/>
    </location>
</feature>
<dbReference type="AlphaFoldDB" id="A0A975PBA0"/>
<geneLocation type="plasmid" evidence="2 3">
    <name>p3</name>
</geneLocation>
<sequence length="225" mass="25290">MKPLLPSLLLGLGLSITTITPAAAYPVDCAILLCLAGGWPTSAECARARTVFIRRITPWPIEPPLQIWNCPMRASFRGEDRPRARLLEVDFQAAQTPRVYSHPEAPTVPLLADAKAKVDITDPAFDFLRTIRVFHIDQAYQRLSGGGSDMCTQSQRVRVGIYDEQGRFRWHRSHVEAVPSAFEGLQGWKGLQAYDQSGCPTIHLRGVFVEWRDYEGTYGHEVVHY</sequence>
<reference evidence="2" key="1">
    <citation type="submission" date="2021-06" db="EMBL/GenBank/DDBJ databases">
        <authorList>
            <person name="Lee C.-S."/>
            <person name="Jin L."/>
        </authorList>
    </citation>
    <scope>NUCLEOTIDE SEQUENCE</scope>
    <source>
        <strain evidence="2">Con5</strain>
        <plasmid evidence="2">p3</plasmid>
    </source>
</reference>
<evidence type="ECO:0000313" key="3">
    <source>
        <dbReference type="Proteomes" id="UP000679352"/>
    </source>
</evidence>
<evidence type="ECO:0000256" key="1">
    <source>
        <dbReference type="SAM" id="SignalP"/>
    </source>
</evidence>
<feature type="signal peptide" evidence="1">
    <location>
        <begin position="1"/>
        <end position="24"/>
    </location>
</feature>
<dbReference type="EMBL" id="CP076364">
    <property type="protein sequence ID" value="QWK92895.1"/>
    <property type="molecule type" value="Genomic_DNA"/>
</dbReference>
<name>A0A975PBA0_9RHOB</name>
<dbReference type="KEGG" id="gfu:KM031_20095"/>
<protein>
    <recommendedName>
        <fullName evidence="4">Lipoprotein</fullName>
    </recommendedName>
</protein>
<dbReference type="RefSeq" id="WP_215507175.1">
    <property type="nucleotide sequence ID" value="NZ_CP076364.1"/>
</dbReference>
<keyword evidence="1" id="KW-0732">Signal</keyword>
<dbReference type="Proteomes" id="UP000679352">
    <property type="component" value="Plasmid p3"/>
</dbReference>
<proteinExistence type="predicted"/>
<organism evidence="2 3">
    <name type="scientific">Gemmobacter fulvus</name>
    <dbReference type="NCBI Taxonomy" id="2840474"/>
    <lineage>
        <taxon>Bacteria</taxon>
        <taxon>Pseudomonadati</taxon>
        <taxon>Pseudomonadota</taxon>
        <taxon>Alphaproteobacteria</taxon>
        <taxon>Rhodobacterales</taxon>
        <taxon>Paracoccaceae</taxon>
        <taxon>Gemmobacter</taxon>
    </lineage>
</organism>
<accession>A0A975PBA0</accession>
<gene>
    <name evidence="2" type="ORF">KM031_20095</name>
</gene>
<evidence type="ECO:0008006" key="4">
    <source>
        <dbReference type="Google" id="ProtNLM"/>
    </source>
</evidence>
<evidence type="ECO:0000313" key="2">
    <source>
        <dbReference type="EMBL" id="QWK92895.1"/>
    </source>
</evidence>
<keyword evidence="3" id="KW-1185">Reference proteome</keyword>